<dbReference type="AlphaFoldDB" id="A0A1N7MAC7"/>
<dbReference type="Pfam" id="PF00583">
    <property type="entry name" value="Acetyltransf_1"/>
    <property type="match status" value="1"/>
</dbReference>
<evidence type="ECO:0000259" key="1">
    <source>
        <dbReference type="PROSITE" id="PS51186"/>
    </source>
</evidence>
<dbReference type="Proteomes" id="UP000186141">
    <property type="component" value="Unassembled WGS sequence"/>
</dbReference>
<accession>A0A1N7MAC7</accession>
<dbReference type="GO" id="GO:0016747">
    <property type="term" value="F:acyltransferase activity, transferring groups other than amino-acyl groups"/>
    <property type="evidence" value="ECO:0007669"/>
    <property type="project" value="InterPro"/>
</dbReference>
<dbReference type="CDD" id="cd04301">
    <property type="entry name" value="NAT_SF"/>
    <property type="match status" value="1"/>
</dbReference>
<evidence type="ECO:0000313" key="3">
    <source>
        <dbReference type="Proteomes" id="UP000186141"/>
    </source>
</evidence>
<dbReference type="STRING" id="1086013.SAMN05421774_102541"/>
<dbReference type="RefSeq" id="WP_076529713.1">
    <property type="nucleotide sequence ID" value="NZ_BMEH01000002.1"/>
</dbReference>
<proteinExistence type="predicted"/>
<dbReference type="InterPro" id="IPR000182">
    <property type="entry name" value="GNAT_dom"/>
</dbReference>
<keyword evidence="3" id="KW-1185">Reference proteome</keyword>
<dbReference type="PROSITE" id="PS51186">
    <property type="entry name" value="GNAT"/>
    <property type="match status" value="1"/>
</dbReference>
<dbReference type="EMBL" id="FTOT01000002">
    <property type="protein sequence ID" value="SIS83054.1"/>
    <property type="molecule type" value="Genomic_DNA"/>
</dbReference>
<dbReference type="Gene3D" id="3.40.630.30">
    <property type="match status" value="1"/>
</dbReference>
<evidence type="ECO:0000313" key="2">
    <source>
        <dbReference type="EMBL" id="SIS83054.1"/>
    </source>
</evidence>
<dbReference type="SUPFAM" id="SSF55729">
    <property type="entry name" value="Acyl-CoA N-acyltransferases (Nat)"/>
    <property type="match status" value="1"/>
</dbReference>
<keyword evidence="2" id="KW-0808">Transferase</keyword>
<dbReference type="InterPro" id="IPR016181">
    <property type="entry name" value="Acyl_CoA_acyltransferase"/>
</dbReference>
<gene>
    <name evidence="2" type="ORF">SAMN05421774_102541</name>
</gene>
<sequence length="157" mass="16948">MSDIASRPFAPDDFAACLSIFDSNVPPFFDPSERPEFCAFLHGITADRTPYLVLLRNGIVVGCGGLIIDADARQATLCWGMIHRACHGAGLGTALTRERLGLAAALPQVDEVVLATSQHTQQFYAGFGFGLRSVAPNGFGAGLDRWDMALRLRPARR</sequence>
<protein>
    <submittedName>
        <fullName evidence="2">Acetyltransferase (GNAT) domain-containing protein</fullName>
    </submittedName>
</protein>
<dbReference type="OrthoDB" id="2380306at2"/>
<feature type="domain" description="N-acetyltransferase" evidence="1">
    <location>
        <begin position="4"/>
        <end position="153"/>
    </location>
</feature>
<name>A0A1N7MAC7_9RHOB</name>
<reference evidence="2 3" key="1">
    <citation type="submission" date="2017-01" db="EMBL/GenBank/DDBJ databases">
        <authorList>
            <person name="Mah S.A."/>
            <person name="Swanson W.J."/>
            <person name="Moy G.W."/>
            <person name="Vacquier V.D."/>
        </authorList>
    </citation>
    <scope>NUCLEOTIDE SEQUENCE [LARGE SCALE GENOMIC DNA]</scope>
    <source>
        <strain evidence="2 3">DSM 26375</strain>
    </source>
</reference>
<organism evidence="2 3">
    <name type="scientific">Gemmobacter megaterium</name>
    <dbReference type="NCBI Taxonomy" id="1086013"/>
    <lineage>
        <taxon>Bacteria</taxon>
        <taxon>Pseudomonadati</taxon>
        <taxon>Pseudomonadota</taxon>
        <taxon>Alphaproteobacteria</taxon>
        <taxon>Rhodobacterales</taxon>
        <taxon>Paracoccaceae</taxon>
        <taxon>Gemmobacter</taxon>
    </lineage>
</organism>